<comment type="caution">
    <text evidence="1">The sequence shown here is derived from an EMBL/GenBank/DDBJ whole genome shotgun (WGS) entry which is preliminary data.</text>
</comment>
<protein>
    <submittedName>
        <fullName evidence="1">Uncharacterized protein</fullName>
    </submittedName>
</protein>
<gene>
    <name evidence="1" type="ORF">STA1M1_37750</name>
</gene>
<proteinExistence type="predicted"/>
<accession>A0ABQ5LZY5</accession>
<evidence type="ECO:0000313" key="1">
    <source>
        <dbReference type="EMBL" id="GKY89906.1"/>
    </source>
</evidence>
<reference evidence="1" key="1">
    <citation type="journal article" date="2023" name="Int. J. Syst. Evol. Microbiol.">
        <title>Sinisalibacter aestuarii sp. nov., isolated from estuarine sediment of the Arakawa River.</title>
        <authorList>
            <person name="Arafat S.T."/>
            <person name="Hirano S."/>
            <person name="Sato A."/>
            <person name="Takeuchi K."/>
            <person name="Yasuda T."/>
            <person name="Terahara T."/>
            <person name="Hamada M."/>
            <person name="Kobayashi T."/>
        </authorList>
    </citation>
    <scope>NUCLEOTIDE SEQUENCE</scope>
    <source>
        <strain evidence="1">B-399</strain>
    </source>
</reference>
<keyword evidence="2" id="KW-1185">Reference proteome</keyword>
<sequence length="84" mass="9042">MWQSIGWRRSRTKIIRAEGMAGFNRSGHHRPDWGGAGYRTASRLTLDVASAQTGGRSRRVEESGVSGQSLIIGKGDETALPASS</sequence>
<evidence type="ECO:0000313" key="2">
    <source>
        <dbReference type="Proteomes" id="UP001144205"/>
    </source>
</evidence>
<name>A0ABQ5LZY5_9RHOB</name>
<organism evidence="1 2">
    <name type="scientific">Sinisalibacter aestuarii</name>
    <dbReference type="NCBI Taxonomy" id="2949426"/>
    <lineage>
        <taxon>Bacteria</taxon>
        <taxon>Pseudomonadati</taxon>
        <taxon>Pseudomonadota</taxon>
        <taxon>Alphaproteobacteria</taxon>
        <taxon>Rhodobacterales</taxon>
        <taxon>Roseobacteraceae</taxon>
        <taxon>Sinisalibacter</taxon>
    </lineage>
</organism>
<dbReference type="EMBL" id="BROH01000016">
    <property type="protein sequence ID" value="GKY89906.1"/>
    <property type="molecule type" value="Genomic_DNA"/>
</dbReference>
<dbReference type="Proteomes" id="UP001144205">
    <property type="component" value="Unassembled WGS sequence"/>
</dbReference>